<evidence type="ECO:0000313" key="11">
    <source>
        <dbReference type="Proteomes" id="UP000250134"/>
    </source>
</evidence>
<dbReference type="OrthoDB" id="31543at2157"/>
<dbReference type="KEGG" id="tgg:A3K92_04580"/>
<dbReference type="InterPro" id="IPR049278">
    <property type="entry name" value="MS_channel_C"/>
</dbReference>
<comment type="subcellular location">
    <subcellularLocation>
        <location evidence="1">Cell membrane</location>
        <topology evidence="1">Multi-pass membrane protein</topology>
    </subcellularLocation>
</comment>
<proteinExistence type="inferred from homology"/>
<dbReference type="Proteomes" id="UP000250134">
    <property type="component" value="Chromosome"/>
</dbReference>
<feature type="transmembrane region" description="Helical" evidence="7">
    <location>
        <begin position="78"/>
        <end position="97"/>
    </location>
</feature>
<dbReference type="InterPro" id="IPR011014">
    <property type="entry name" value="MscS_channel_TM-2"/>
</dbReference>
<feature type="domain" description="Mechanosensitive ion channel MscS" evidence="8">
    <location>
        <begin position="101"/>
        <end position="168"/>
    </location>
</feature>
<dbReference type="EMBL" id="CP014855">
    <property type="protein sequence ID" value="ASJ00807.1"/>
    <property type="molecule type" value="Genomic_DNA"/>
</dbReference>
<evidence type="ECO:0000256" key="3">
    <source>
        <dbReference type="ARBA" id="ARBA00022475"/>
    </source>
</evidence>
<dbReference type="Pfam" id="PF05552">
    <property type="entry name" value="MS_channel_1st_1"/>
    <property type="match status" value="1"/>
</dbReference>
<dbReference type="GO" id="GO:0008381">
    <property type="term" value="F:mechanosensitive monoatomic ion channel activity"/>
    <property type="evidence" value="ECO:0007669"/>
    <property type="project" value="InterPro"/>
</dbReference>
<evidence type="ECO:0000256" key="1">
    <source>
        <dbReference type="ARBA" id="ARBA00004651"/>
    </source>
</evidence>
<keyword evidence="4 7" id="KW-0812">Transmembrane</keyword>
<protein>
    <submittedName>
        <fullName evidence="10">Mechanosensitive ion channel protein MscS</fullName>
    </submittedName>
</protein>
<dbReference type="Pfam" id="PF00924">
    <property type="entry name" value="MS_channel_2nd"/>
    <property type="match status" value="1"/>
</dbReference>
<dbReference type="Gene3D" id="2.30.30.60">
    <property type="match status" value="1"/>
</dbReference>
<evidence type="ECO:0000256" key="4">
    <source>
        <dbReference type="ARBA" id="ARBA00022692"/>
    </source>
</evidence>
<dbReference type="SUPFAM" id="SSF50182">
    <property type="entry name" value="Sm-like ribonucleoproteins"/>
    <property type="match status" value="1"/>
</dbReference>
<dbReference type="AlphaFoldDB" id="A0A2Z2M4I7"/>
<comment type="similarity">
    <text evidence="2">Belongs to the MscS (TC 1.A.23) family.</text>
</comment>
<evidence type="ECO:0000256" key="5">
    <source>
        <dbReference type="ARBA" id="ARBA00022989"/>
    </source>
</evidence>
<dbReference type="RefSeq" id="WP_088885143.1">
    <property type="nucleotide sequence ID" value="NZ_CP014855.1"/>
</dbReference>
<dbReference type="InterPro" id="IPR011066">
    <property type="entry name" value="MscS_channel_C_sf"/>
</dbReference>
<dbReference type="InterPro" id="IPR045275">
    <property type="entry name" value="MscS_archaea/bacteria_type"/>
</dbReference>
<dbReference type="GeneID" id="33331800"/>
<evidence type="ECO:0000256" key="2">
    <source>
        <dbReference type="ARBA" id="ARBA00008017"/>
    </source>
</evidence>
<dbReference type="PANTHER" id="PTHR30221:SF19">
    <property type="entry name" value="SMALL-CONDUCTANCE MECHANOSENSITIVE CHANNEL"/>
    <property type="match status" value="1"/>
</dbReference>
<evidence type="ECO:0000256" key="6">
    <source>
        <dbReference type="ARBA" id="ARBA00023136"/>
    </source>
</evidence>
<reference evidence="10 11" key="1">
    <citation type="submission" date="2016-03" db="EMBL/GenBank/DDBJ databases">
        <title>Complete genome sequence of Thermococcus gorgonarius.</title>
        <authorList>
            <person name="Oger P.M."/>
        </authorList>
    </citation>
    <scope>NUCLEOTIDE SEQUENCE [LARGE SCALE GENOMIC DNA]</scope>
    <source>
        <strain evidence="10 11">W-12</strain>
    </source>
</reference>
<dbReference type="Gene3D" id="1.10.287.1260">
    <property type="match status" value="1"/>
</dbReference>
<organism evidence="10 11">
    <name type="scientific">Thermococcus gorgonarius</name>
    <dbReference type="NCBI Taxonomy" id="71997"/>
    <lineage>
        <taxon>Archaea</taxon>
        <taxon>Methanobacteriati</taxon>
        <taxon>Methanobacteriota</taxon>
        <taxon>Thermococci</taxon>
        <taxon>Thermococcales</taxon>
        <taxon>Thermococcaceae</taxon>
        <taxon>Thermococcus</taxon>
    </lineage>
</organism>
<name>A0A2Z2M4I7_THEGO</name>
<sequence>MVGLDEPLPYVGITLVQIATAIVILVVGWIVAKIVVASFKRGLKKTKLPDLVVEFLGRFLSALLYVAVILLAVRALGIGVGSVVLGLSAVIGLILGFGMQDTLTNLAAGVWIAALRPIDMGEVVEVAGKTGKVNAVGIMSTELLTPDNVLITIPNKLVWGNVITNYTRMPTRRVDVDVGVAYGTDLDRAIKLAMDLMKNHPKVLKDPEPSVVITALADSSINLQLRAWVKTEDYWAVKGDLTKGIYELYMKEGIEIPFPQLDVHIKEMPAS</sequence>
<gene>
    <name evidence="10" type="ORF">A3K92_04580</name>
</gene>
<feature type="transmembrane region" description="Helical" evidence="7">
    <location>
        <begin position="51"/>
        <end position="72"/>
    </location>
</feature>
<dbReference type="GO" id="GO:0005886">
    <property type="term" value="C:plasma membrane"/>
    <property type="evidence" value="ECO:0007669"/>
    <property type="project" value="UniProtKB-SubCell"/>
</dbReference>
<evidence type="ECO:0000259" key="9">
    <source>
        <dbReference type="Pfam" id="PF21082"/>
    </source>
</evidence>
<dbReference type="SUPFAM" id="SSF82861">
    <property type="entry name" value="Mechanosensitive channel protein MscS (YggB), transmembrane region"/>
    <property type="match status" value="1"/>
</dbReference>
<accession>A0A2Z2M4I7</accession>
<keyword evidence="6 7" id="KW-0472">Membrane</keyword>
<dbReference type="Gene3D" id="3.30.70.100">
    <property type="match status" value="1"/>
</dbReference>
<dbReference type="InterPro" id="IPR006685">
    <property type="entry name" value="MscS_channel_2nd"/>
</dbReference>
<evidence type="ECO:0000313" key="10">
    <source>
        <dbReference type="EMBL" id="ASJ00807.1"/>
    </source>
</evidence>
<evidence type="ECO:0000259" key="8">
    <source>
        <dbReference type="Pfam" id="PF00924"/>
    </source>
</evidence>
<dbReference type="Pfam" id="PF21082">
    <property type="entry name" value="MS_channel_3rd"/>
    <property type="match status" value="1"/>
</dbReference>
<keyword evidence="3" id="KW-1003">Cell membrane</keyword>
<keyword evidence="11" id="KW-1185">Reference proteome</keyword>
<feature type="domain" description="Mechanosensitive ion channel MscS C-terminal" evidence="9">
    <location>
        <begin position="174"/>
        <end position="256"/>
    </location>
</feature>
<dbReference type="InterPro" id="IPR023408">
    <property type="entry name" value="MscS_beta-dom_sf"/>
</dbReference>
<feature type="transmembrane region" description="Helical" evidence="7">
    <location>
        <begin position="12"/>
        <end position="39"/>
    </location>
</feature>
<keyword evidence="5 7" id="KW-1133">Transmembrane helix</keyword>
<dbReference type="InterPro" id="IPR008910">
    <property type="entry name" value="MSC_TM_helix"/>
</dbReference>
<evidence type="ECO:0000256" key="7">
    <source>
        <dbReference type="SAM" id="Phobius"/>
    </source>
</evidence>
<dbReference type="InterPro" id="IPR010920">
    <property type="entry name" value="LSM_dom_sf"/>
</dbReference>
<dbReference type="PANTHER" id="PTHR30221">
    <property type="entry name" value="SMALL-CONDUCTANCE MECHANOSENSITIVE CHANNEL"/>
    <property type="match status" value="1"/>
</dbReference>
<dbReference type="SUPFAM" id="SSF82689">
    <property type="entry name" value="Mechanosensitive channel protein MscS (YggB), C-terminal domain"/>
    <property type="match status" value="1"/>
</dbReference>